<dbReference type="PANTHER" id="PTHR24161">
    <property type="entry name" value="ANK_REP_REGION DOMAIN-CONTAINING PROTEIN-RELATED"/>
    <property type="match status" value="1"/>
</dbReference>
<organism evidence="4 5">
    <name type="scientific">Lottia gigantea</name>
    <name type="common">Giant owl limpet</name>
    <dbReference type="NCBI Taxonomy" id="225164"/>
    <lineage>
        <taxon>Eukaryota</taxon>
        <taxon>Metazoa</taxon>
        <taxon>Spiralia</taxon>
        <taxon>Lophotrochozoa</taxon>
        <taxon>Mollusca</taxon>
        <taxon>Gastropoda</taxon>
        <taxon>Patellogastropoda</taxon>
        <taxon>Lottioidea</taxon>
        <taxon>Lottiidae</taxon>
        <taxon>Lottia</taxon>
    </lineage>
</organism>
<accession>V4B6N3</accession>
<dbReference type="PANTHER" id="PTHR24161:SF85">
    <property type="entry name" value="PALMITOYLTRANSFERASE HIP14"/>
    <property type="match status" value="1"/>
</dbReference>
<dbReference type="OrthoDB" id="7464126at2759"/>
<dbReference type="SUPFAM" id="SSF48403">
    <property type="entry name" value="Ankyrin repeat"/>
    <property type="match status" value="1"/>
</dbReference>
<dbReference type="STRING" id="225164.V4B6N3"/>
<dbReference type="Pfam" id="PF12796">
    <property type="entry name" value="Ank_2"/>
    <property type="match status" value="1"/>
</dbReference>
<dbReference type="CTD" id="20234149"/>
<gene>
    <name evidence="4" type="ORF">LOTGIDRAFT_139124</name>
</gene>
<sequence length="119" mass="13069">DGRTPLHLTSLHGRFTRAQTLLEHGAEIDACDKMGNTSLHIAARYGHELLINCLLENGADPMRRGHSGMLPVHVAALNGYVDCVRKFHIVLPDLNINAQDDNGRTCLHGSACSGYVFFF</sequence>
<dbReference type="InterPro" id="IPR036770">
    <property type="entry name" value="Ankyrin_rpt-contain_sf"/>
</dbReference>
<dbReference type="OMA" id="ANIDCQD"/>
<evidence type="ECO:0000256" key="1">
    <source>
        <dbReference type="ARBA" id="ARBA00022737"/>
    </source>
</evidence>
<dbReference type="GeneID" id="20234149"/>
<evidence type="ECO:0000256" key="3">
    <source>
        <dbReference type="PROSITE-ProRule" id="PRU00023"/>
    </source>
</evidence>
<dbReference type="Gene3D" id="1.25.40.20">
    <property type="entry name" value="Ankyrin repeat-containing domain"/>
    <property type="match status" value="2"/>
</dbReference>
<dbReference type="HOGENOM" id="CLU_000134_45_5_1"/>
<protein>
    <submittedName>
        <fullName evidence="4">Uncharacterized protein</fullName>
    </submittedName>
</protein>
<dbReference type="KEGG" id="lgi:LOTGIDRAFT_139124"/>
<dbReference type="InterPro" id="IPR002110">
    <property type="entry name" value="Ankyrin_rpt"/>
</dbReference>
<keyword evidence="2 3" id="KW-0040">ANK repeat</keyword>
<dbReference type="AlphaFoldDB" id="V4B6N3"/>
<evidence type="ECO:0000256" key="2">
    <source>
        <dbReference type="ARBA" id="ARBA00023043"/>
    </source>
</evidence>
<proteinExistence type="predicted"/>
<feature type="non-terminal residue" evidence="4">
    <location>
        <position position="1"/>
    </location>
</feature>
<evidence type="ECO:0000313" key="4">
    <source>
        <dbReference type="EMBL" id="ESP01752.1"/>
    </source>
</evidence>
<feature type="repeat" description="ANK" evidence="3">
    <location>
        <begin position="34"/>
        <end position="66"/>
    </location>
</feature>
<evidence type="ECO:0000313" key="5">
    <source>
        <dbReference type="Proteomes" id="UP000030746"/>
    </source>
</evidence>
<keyword evidence="5" id="KW-1185">Reference proteome</keyword>
<dbReference type="SMART" id="SM00248">
    <property type="entry name" value="ANK"/>
    <property type="match status" value="3"/>
</dbReference>
<reference evidence="4 5" key="1">
    <citation type="journal article" date="2013" name="Nature">
        <title>Insights into bilaterian evolution from three spiralian genomes.</title>
        <authorList>
            <person name="Simakov O."/>
            <person name="Marletaz F."/>
            <person name="Cho S.J."/>
            <person name="Edsinger-Gonzales E."/>
            <person name="Havlak P."/>
            <person name="Hellsten U."/>
            <person name="Kuo D.H."/>
            <person name="Larsson T."/>
            <person name="Lv J."/>
            <person name="Arendt D."/>
            <person name="Savage R."/>
            <person name="Osoegawa K."/>
            <person name="de Jong P."/>
            <person name="Grimwood J."/>
            <person name="Chapman J.A."/>
            <person name="Shapiro H."/>
            <person name="Aerts A."/>
            <person name="Otillar R.P."/>
            <person name="Terry A.Y."/>
            <person name="Boore J.L."/>
            <person name="Grigoriev I.V."/>
            <person name="Lindberg D.R."/>
            <person name="Seaver E.C."/>
            <person name="Weisblat D.A."/>
            <person name="Putnam N.H."/>
            <person name="Rokhsar D.S."/>
        </authorList>
    </citation>
    <scope>NUCLEOTIDE SEQUENCE [LARGE SCALE GENOMIC DNA]</scope>
</reference>
<dbReference type="RefSeq" id="XP_009047526.1">
    <property type="nucleotide sequence ID" value="XM_009049278.1"/>
</dbReference>
<dbReference type="EMBL" id="KB200385">
    <property type="protein sequence ID" value="ESP01752.1"/>
    <property type="molecule type" value="Genomic_DNA"/>
</dbReference>
<feature type="repeat" description="ANK" evidence="3">
    <location>
        <begin position="1"/>
        <end position="33"/>
    </location>
</feature>
<keyword evidence="1" id="KW-0677">Repeat</keyword>
<name>V4B6N3_LOTGI</name>
<dbReference type="PROSITE" id="PS50297">
    <property type="entry name" value="ANK_REP_REGION"/>
    <property type="match status" value="2"/>
</dbReference>
<dbReference type="PROSITE" id="PS50088">
    <property type="entry name" value="ANK_REPEAT"/>
    <property type="match status" value="2"/>
</dbReference>
<dbReference type="Proteomes" id="UP000030746">
    <property type="component" value="Unassembled WGS sequence"/>
</dbReference>